<protein>
    <submittedName>
        <fullName evidence="2">Uncharacterized protein</fullName>
    </submittedName>
</protein>
<name>A0A437AHG7_9MICR</name>
<sequence>MLILSILLISKCAPVQSPYFFQEHSTASNYPLELFRYHPTQSNYLRYHPTAQFRYPMYVDPNQYYVNVGFRGTARQPSSFNLQNSPFVPDLMTLYNPLHSQTSLNTNSCFHNIPLEVNNNTAKTPTLNNDHLSFNAFTFFHLSETETQALAQSNPQNAAFFKILKNKPDIFREYLFLRDDECEESLKCTLIFIDDLLG</sequence>
<keyword evidence="3" id="KW-1185">Reference proteome</keyword>
<keyword evidence="1" id="KW-0732">Signal</keyword>
<dbReference type="VEuPathDB" id="MicrosporidiaDB:TUBRATIS_29440"/>
<reference evidence="2 3" key="1">
    <citation type="submission" date="2018-10" db="EMBL/GenBank/DDBJ databases">
        <title>Draft genome sequence of the microsporidian Tubulinosema ratisbonensis.</title>
        <authorList>
            <person name="Polonais V."/>
            <person name="Peyretaillade E."/>
            <person name="Niehus S."/>
            <person name="Wawrzyniak I."/>
            <person name="Franchet A."/>
            <person name="Gaspin C."/>
            <person name="Reichstadt M."/>
            <person name="Belser C."/>
            <person name="Labadie K."/>
            <person name="Delbac F."/>
            <person name="Ferrandon D."/>
        </authorList>
    </citation>
    <scope>NUCLEOTIDE SEQUENCE [LARGE SCALE GENOMIC DNA]</scope>
    <source>
        <strain evidence="2 3">Franzen</strain>
    </source>
</reference>
<dbReference type="Proteomes" id="UP000282876">
    <property type="component" value="Unassembled WGS sequence"/>
</dbReference>
<proteinExistence type="predicted"/>
<accession>A0A437AHG7</accession>
<organism evidence="2 3">
    <name type="scientific">Tubulinosema ratisbonensis</name>
    <dbReference type="NCBI Taxonomy" id="291195"/>
    <lineage>
        <taxon>Eukaryota</taxon>
        <taxon>Fungi</taxon>
        <taxon>Fungi incertae sedis</taxon>
        <taxon>Microsporidia</taxon>
        <taxon>Tubulinosematoidea</taxon>
        <taxon>Tubulinosematidae</taxon>
        <taxon>Tubulinosema</taxon>
    </lineage>
</organism>
<evidence type="ECO:0000313" key="3">
    <source>
        <dbReference type="Proteomes" id="UP000282876"/>
    </source>
</evidence>
<dbReference type="EMBL" id="RCSS01000821">
    <property type="protein sequence ID" value="RVD90633.1"/>
    <property type="molecule type" value="Genomic_DNA"/>
</dbReference>
<evidence type="ECO:0000313" key="2">
    <source>
        <dbReference type="EMBL" id="RVD90633.1"/>
    </source>
</evidence>
<feature type="signal peptide" evidence="1">
    <location>
        <begin position="1"/>
        <end position="17"/>
    </location>
</feature>
<evidence type="ECO:0000256" key="1">
    <source>
        <dbReference type="SAM" id="SignalP"/>
    </source>
</evidence>
<dbReference type="AlphaFoldDB" id="A0A437AHG7"/>
<feature type="chain" id="PRO_5019469933" evidence="1">
    <location>
        <begin position="18"/>
        <end position="198"/>
    </location>
</feature>
<comment type="caution">
    <text evidence="2">The sequence shown here is derived from an EMBL/GenBank/DDBJ whole genome shotgun (WGS) entry which is preliminary data.</text>
</comment>
<gene>
    <name evidence="2" type="ORF">TUBRATIS_29440</name>
</gene>